<evidence type="ECO:0000313" key="1">
    <source>
        <dbReference type="EMBL" id="CUU55380.1"/>
    </source>
</evidence>
<dbReference type="AlphaFoldDB" id="A0A0S4QJ79"/>
<accession>A0A0S4QJ79</accession>
<organism evidence="1 2">
    <name type="scientific">Parafrankia irregularis</name>
    <dbReference type="NCBI Taxonomy" id="795642"/>
    <lineage>
        <taxon>Bacteria</taxon>
        <taxon>Bacillati</taxon>
        <taxon>Actinomycetota</taxon>
        <taxon>Actinomycetes</taxon>
        <taxon>Frankiales</taxon>
        <taxon>Frankiaceae</taxon>
        <taxon>Parafrankia</taxon>
    </lineage>
</organism>
<dbReference type="EMBL" id="FAOZ01000005">
    <property type="protein sequence ID" value="CUU55380.1"/>
    <property type="molecule type" value="Genomic_DNA"/>
</dbReference>
<protein>
    <submittedName>
        <fullName evidence="1">Uncharacterized protein</fullName>
    </submittedName>
</protein>
<keyword evidence="2" id="KW-1185">Reference proteome</keyword>
<dbReference type="Proteomes" id="UP000198802">
    <property type="component" value="Unassembled WGS sequence"/>
</dbReference>
<evidence type="ECO:0000313" key="2">
    <source>
        <dbReference type="Proteomes" id="UP000198802"/>
    </source>
</evidence>
<proteinExistence type="predicted"/>
<name>A0A0S4QJ79_9ACTN</name>
<reference evidence="2" key="1">
    <citation type="submission" date="2015-11" db="EMBL/GenBank/DDBJ databases">
        <authorList>
            <person name="Varghese N."/>
        </authorList>
    </citation>
    <scope>NUCLEOTIDE SEQUENCE [LARGE SCALE GENOMIC DNA]</scope>
    <source>
        <strain evidence="2">DSM 45899</strain>
    </source>
</reference>
<sequence length="48" mass="5386">MPIVLAGKGVFFCFGSKIVSRTAISPGFFLWIYSESVDWMLCAALNRR</sequence>
<gene>
    <name evidence="1" type="ORF">Ga0074812_10529</name>
</gene>